<dbReference type="PANTHER" id="PTHR31503">
    <property type="entry name" value="VACUOLAR CALCIUM ION TRANSPORTER"/>
    <property type="match status" value="1"/>
</dbReference>
<protein>
    <submittedName>
        <fullName evidence="4">Uncharacterized protein</fullName>
    </submittedName>
</protein>
<evidence type="ECO:0000256" key="2">
    <source>
        <dbReference type="ARBA" id="ARBA00023065"/>
    </source>
</evidence>
<keyword evidence="3" id="KW-0472">Membrane</keyword>
<gene>
    <name evidence="4" type="ORF">HAX54_017435</name>
</gene>
<name>A0ABS8UMD0_DATST</name>
<evidence type="ECO:0000256" key="1">
    <source>
        <dbReference type="ARBA" id="ARBA00022449"/>
    </source>
</evidence>
<keyword evidence="2" id="KW-0406">Ion transport</keyword>
<feature type="transmembrane region" description="Helical" evidence="3">
    <location>
        <begin position="217"/>
        <end position="236"/>
    </location>
</feature>
<dbReference type="EMBL" id="JACEIK010002154">
    <property type="protein sequence ID" value="MCD9559476.1"/>
    <property type="molecule type" value="Genomic_DNA"/>
</dbReference>
<feature type="transmembrane region" description="Helical" evidence="3">
    <location>
        <begin position="12"/>
        <end position="30"/>
    </location>
</feature>
<keyword evidence="1" id="KW-0813">Transport</keyword>
<evidence type="ECO:0000256" key="3">
    <source>
        <dbReference type="SAM" id="Phobius"/>
    </source>
</evidence>
<feature type="transmembrane region" description="Helical" evidence="3">
    <location>
        <begin position="131"/>
        <end position="151"/>
    </location>
</feature>
<dbReference type="PANTHER" id="PTHR31503:SF48">
    <property type="entry name" value="VACUOLAR CATION_PROTON EXCHANGER 2"/>
    <property type="match status" value="1"/>
</dbReference>
<feature type="transmembrane region" description="Helical" evidence="3">
    <location>
        <begin position="242"/>
        <end position="263"/>
    </location>
</feature>
<feature type="transmembrane region" description="Helical" evidence="3">
    <location>
        <begin position="191"/>
        <end position="210"/>
    </location>
</feature>
<keyword evidence="3" id="KW-0812">Transmembrane</keyword>
<keyword evidence="1" id="KW-0050">Antiport</keyword>
<sequence length="348" mass="38370">MAKDSQFSGGKSHLEGWIFILSLLGIIPLAERLGWATEQLTFYTGPTVGGLLNATFGSAKQEFNNINVRTEKGMISKDQLFDKVDYVIMLPYLYDPEISTSCVTHHNSKEEGENGRGAQMRKKLLRYQMRVIIMAFNFGLYGCMILSEYLVNAIEGISCWYSCGIYKCHTAPNLVDAAEHAGAVMFAIKNMAYTFSLFFIPFCVVVGWIMGRPSLNFQLFETATLSPGVLVVAFMLQMNFNYFKGLMLLLCYLIVAASFFVHIDPEAIRYIWRDPRCGRWWLSDWGLGLMIMVGMIVMSALMISMIIFACGDSSNGEKDDDRYYHGGGGGGGGAGCGGSGYGGGCGGD</sequence>
<organism evidence="4 5">
    <name type="scientific">Datura stramonium</name>
    <name type="common">Jimsonweed</name>
    <name type="synonym">Common thornapple</name>
    <dbReference type="NCBI Taxonomy" id="4076"/>
    <lineage>
        <taxon>Eukaryota</taxon>
        <taxon>Viridiplantae</taxon>
        <taxon>Streptophyta</taxon>
        <taxon>Embryophyta</taxon>
        <taxon>Tracheophyta</taxon>
        <taxon>Spermatophyta</taxon>
        <taxon>Magnoliopsida</taxon>
        <taxon>eudicotyledons</taxon>
        <taxon>Gunneridae</taxon>
        <taxon>Pentapetalae</taxon>
        <taxon>asterids</taxon>
        <taxon>lamiids</taxon>
        <taxon>Solanales</taxon>
        <taxon>Solanaceae</taxon>
        <taxon>Solanoideae</taxon>
        <taxon>Datureae</taxon>
        <taxon>Datura</taxon>
    </lineage>
</organism>
<dbReference type="InterPro" id="IPR004713">
    <property type="entry name" value="CaH_exchang"/>
</dbReference>
<accession>A0ABS8UMD0</accession>
<comment type="caution">
    <text evidence="4">The sequence shown here is derived from an EMBL/GenBank/DDBJ whole genome shotgun (WGS) entry which is preliminary data.</text>
</comment>
<dbReference type="Proteomes" id="UP000823775">
    <property type="component" value="Unassembled WGS sequence"/>
</dbReference>
<feature type="transmembrane region" description="Helical" evidence="3">
    <location>
        <begin position="284"/>
        <end position="308"/>
    </location>
</feature>
<evidence type="ECO:0000313" key="4">
    <source>
        <dbReference type="EMBL" id="MCD9559476.1"/>
    </source>
</evidence>
<keyword evidence="5" id="KW-1185">Reference proteome</keyword>
<evidence type="ECO:0000313" key="5">
    <source>
        <dbReference type="Proteomes" id="UP000823775"/>
    </source>
</evidence>
<proteinExistence type="predicted"/>
<keyword evidence="3" id="KW-1133">Transmembrane helix</keyword>
<reference evidence="4 5" key="1">
    <citation type="journal article" date="2021" name="BMC Genomics">
        <title>Datura genome reveals duplications of psychoactive alkaloid biosynthetic genes and high mutation rate following tissue culture.</title>
        <authorList>
            <person name="Rajewski A."/>
            <person name="Carter-House D."/>
            <person name="Stajich J."/>
            <person name="Litt A."/>
        </authorList>
    </citation>
    <scope>NUCLEOTIDE SEQUENCE [LARGE SCALE GENOMIC DNA]</scope>
    <source>
        <strain evidence="4">AR-01</strain>
    </source>
</reference>